<sequence length="301" mass="32885">MSESRKRKHSANEAGSKRTKSNKMPKPTASSKPVSKAPSKPSSKPPSKPSSKPPSQPTPTPSPLPVNWPPSLPYLTTPTYSPRITPHQLTLLRTPDPSLPLIPESFPLGPAAHVRITPITDPKHPAFTQSGLFATHPLPPGSLILPYIGHYHPGSTTSDLVSDDDDDDHSKSDYDLWLSRTSNVAVDAAKAGNEARYINDYRGIPFTPPAPTPGRKTPKQQKGRPNAEFRVGWDERRGERVMGVWVLPRGKKGLNTGIKRGEEVLVSYGRGFWEGRKKEEDDGEGEEGEQNGEMGGNGSWN</sequence>
<feature type="compositionally biased region" description="Acidic residues" evidence="1">
    <location>
        <begin position="281"/>
        <end position="290"/>
    </location>
</feature>
<evidence type="ECO:0000313" key="2">
    <source>
        <dbReference type="EMBL" id="KAK0672930.1"/>
    </source>
</evidence>
<comment type="caution">
    <text evidence="2">The sequence shown here is derived from an EMBL/GenBank/DDBJ whole genome shotgun (WGS) entry which is preliminary data.</text>
</comment>
<keyword evidence="3" id="KW-1185">Reference proteome</keyword>
<feature type="compositionally biased region" description="Low complexity" evidence="1">
    <location>
        <begin position="25"/>
        <end position="42"/>
    </location>
</feature>
<feature type="region of interest" description="Disordered" evidence="1">
    <location>
        <begin position="202"/>
        <end position="226"/>
    </location>
</feature>
<evidence type="ECO:0008006" key="4">
    <source>
        <dbReference type="Google" id="ProtNLM"/>
    </source>
</evidence>
<protein>
    <recommendedName>
        <fullName evidence="4">SET domain-containing protein</fullName>
    </recommendedName>
</protein>
<evidence type="ECO:0000313" key="3">
    <source>
        <dbReference type="Proteomes" id="UP001174997"/>
    </source>
</evidence>
<dbReference type="Proteomes" id="UP001174997">
    <property type="component" value="Unassembled WGS sequence"/>
</dbReference>
<feature type="region of interest" description="Disordered" evidence="1">
    <location>
        <begin position="1"/>
        <end position="70"/>
    </location>
</feature>
<dbReference type="InterPro" id="IPR046341">
    <property type="entry name" value="SET_dom_sf"/>
</dbReference>
<evidence type="ECO:0000256" key="1">
    <source>
        <dbReference type="SAM" id="MobiDB-lite"/>
    </source>
</evidence>
<accession>A0AA40DGQ3</accession>
<reference evidence="2" key="1">
    <citation type="submission" date="2023-06" db="EMBL/GenBank/DDBJ databases">
        <title>Genome-scale phylogeny and comparative genomics of the fungal order Sordariales.</title>
        <authorList>
            <consortium name="Lawrence Berkeley National Laboratory"/>
            <person name="Hensen N."/>
            <person name="Bonometti L."/>
            <person name="Westerberg I."/>
            <person name="Brannstrom I.O."/>
            <person name="Guillou S."/>
            <person name="Cros-Aarteil S."/>
            <person name="Calhoun S."/>
            <person name="Haridas S."/>
            <person name="Kuo A."/>
            <person name="Mondo S."/>
            <person name="Pangilinan J."/>
            <person name="Riley R."/>
            <person name="Labutti K."/>
            <person name="Andreopoulos B."/>
            <person name="Lipzen A."/>
            <person name="Chen C."/>
            <person name="Yanf M."/>
            <person name="Daum C."/>
            <person name="Ng V."/>
            <person name="Clum A."/>
            <person name="Steindorff A."/>
            <person name="Ohm R."/>
            <person name="Martin F."/>
            <person name="Silar P."/>
            <person name="Natvig D."/>
            <person name="Lalanne C."/>
            <person name="Gautier V."/>
            <person name="Ament-Velasquez S.L."/>
            <person name="Kruys A."/>
            <person name="Hutchinson M.I."/>
            <person name="Powell A.J."/>
            <person name="Barry K."/>
            <person name="Miller A.N."/>
            <person name="Grigoriev I.V."/>
            <person name="Debuchy R."/>
            <person name="Gladieux P."/>
            <person name="Thoren M.H."/>
            <person name="Johannesson H."/>
        </authorList>
    </citation>
    <scope>NUCLEOTIDE SEQUENCE</scope>
    <source>
        <strain evidence="2">CBS 307.81</strain>
    </source>
</reference>
<organism evidence="2 3">
    <name type="scientific">Cercophora samala</name>
    <dbReference type="NCBI Taxonomy" id="330535"/>
    <lineage>
        <taxon>Eukaryota</taxon>
        <taxon>Fungi</taxon>
        <taxon>Dikarya</taxon>
        <taxon>Ascomycota</taxon>
        <taxon>Pezizomycotina</taxon>
        <taxon>Sordariomycetes</taxon>
        <taxon>Sordariomycetidae</taxon>
        <taxon>Sordariales</taxon>
        <taxon>Lasiosphaeriaceae</taxon>
        <taxon>Cercophora</taxon>
    </lineage>
</organism>
<dbReference type="EMBL" id="JAULSY010000009">
    <property type="protein sequence ID" value="KAK0672930.1"/>
    <property type="molecule type" value="Genomic_DNA"/>
</dbReference>
<feature type="compositionally biased region" description="Pro residues" evidence="1">
    <location>
        <begin position="43"/>
        <end position="70"/>
    </location>
</feature>
<feature type="region of interest" description="Disordered" evidence="1">
    <location>
        <begin position="272"/>
        <end position="301"/>
    </location>
</feature>
<proteinExistence type="predicted"/>
<name>A0AA40DGQ3_9PEZI</name>
<dbReference type="AlphaFoldDB" id="A0AA40DGQ3"/>
<dbReference type="Gene3D" id="2.170.270.10">
    <property type="entry name" value="SET domain"/>
    <property type="match status" value="1"/>
</dbReference>
<dbReference type="SUPFAM" id="SSF82199">
    <property type="entry name" value="SET domain"/>
    <property type="match status" value="1"/>
</dbReference>
<gene>
    <name evidence="2" type="ORF">QBC41DRAFT_398240</name>
</gene>